<dbReference type="AlphaFoldDB" id="A0A1D2MP53"/>
<organism evidence="2 3">
    <name type="scientific">Orchesella cincta</name>
    <name type="common">Springtail</name>
    <name type="synonym">Podura cincta</name>
    <dbReference type="NCBI Taxonomy" id="48709"/>
    <lineage>
        <taxon>Eukaryota</taxon>
        <taxon>Metazoa</taxon>
        <taxon>Ecdysozoa</taxon>
        <taxon>Arthropoda</taxon>
        <taxon>Hexapoda</taxon>
        <taxon>Collembola</taxon>
        <taxon>Entomobryomorpha</taxon>
        <taxon>Entomobryoidea</taxon>
        <taxon>Orchesellidae</taxon>
        <taxon>Orchesellinae</taxon>
        <taxon>Orchesella</taxon>
    </lineage>
</organism>
<sequence>MDENYEKSSSNDKLAGCYDPKLRQLELNRKLKHELELIRKEDIYKTEPKHEMIQDGISERLFARLQKDFEVLKTEARKYNPPHFTKEYRSLQERCGKLERSLDKVDVSGKYELRENRRSLLLRVDKLTKYLAQRAHPDGKCCPDCEIKM</sequence>
<dbReference type="SUPFAM" id="SSF63491">
    <property type="entry name" value="BAG domain"/>
    <property type="match status" value="1"/>
</dbReference>
<keyword evidence="3" id="KW-1185">Reference proteome</keyword>
<comment type="caution">
    <text evidence="2">The sequence shown here is derived from an EMBL/GenBank/DDBJ whole genome shotgun (WGS) entry which is preliminary data.</text>
</comment>
<evidence type="ECO:0000259" key="1">
    <source>
        <dbReference type="Pfam" id="PF02179"/>
    </source>
</evidence>
<gene>
    <name evidence="2" type="ORF">Ocin01_12005</name>
</gene>
<dbReference type="EMBL" id="LJIJ01000771">
    <property type="protein sequence ID" value="ODM94672.1"/>
    <property type="molecule type" value="Genomic_DNA"/>
</dbReference>
<dbReference type="InterPro" id="IPR036533">
    <property type="entry name" value="BAG_dom_sf"/>
</dbReference>
<evidence type="ECO:0000313" key="3">
    <source>
        <dbReference type="Proteomes" id="UP000094527"/>
    </source>
</evidence>
<reference evidence="2 3" key="1">
    <citation type="journal article" date="2016" name="Genome Biol. Evol.">
        <title>Gene Family Evolution Reflects Adaptation to Soil Environmental Stressors in the Genome of the Collembolan Orchesella cincta.</title>
        <authorList>
            <person name="Faddeeva-Vakhrusheva A."/>
            <person name="Derks M.F."/>
            <person name="Anvar S.Y."/>
            <person name="Agamennone V."/>
            <person name="Suring W."/>
            <person name="Smit S."/>
            <person name="van Straalen N.M."/>
            <person name="Roelofs D."/>
        </authorList>
    </citation>
    <scope>NUCLEOTIDE SEQUENCE [LARGE SCALE GENOMIC DNA]</scope>
    <source>
        <tissue evidence="2">Mixed pool</tissue>
    </source>
</reference>
<dbReference type="Pfam" id="PF02179">
    <property type="entry name" value="BAG"/>
    <property type="match status" value="1"/>
</dbReference>
<proteinExistence type="predicted"/>
<dbReference type="Gene3D" id="1.20.58.120">
    <property type="entry name" value="BAG domain"/>
    <property type="match status" value="1"/>
</dbReference>
<dbReference type="Proteomes" id="UP000094527">
    <property type="component" value="Unassembled WGS sequence"/>
</dbReference>
<dbReference type="GO" id="GO:0051087">
    <property type="term" value="F:protein-folding chaperone binding"/>
    <property type="evidence" value="ECO:0007669"/>
    <property type="project" value="InterPro"/>
</dbReference>
<dbReference type="InterPro" id="IPR003103">
    <property type="entry name" value="BAG_domain"/>
</dbReference>
<feature type="domain" description="BAG" evidence="1">
    <location>
        <begin position="66"/>
        <end position="131"/>
    </location>
</feature>
<accession>A0A1D2MP53</accession>
<name>A0A1D2MP53_ORCCI</name>
<evidence type="ECO:0000313" key="2">
    <source>
        <dbReference type="EMBL" id="ODM94672.1"/>
    </source>
</evidence>
<protein>
    <recommendedName>
        <fullName evidence="1">BAG domain-containing protein</fullName>
    </recommendedName>
</protein>